<keyword evidence="8" id="KW-1185">Reference proteome</keyword>
<feature type="transmembrane region" description="Helical" evidence="6">
    <location>
        <begin position="134"/>
        <end position="154"/>
    </location>
</feature>
<accession>A0ABQ5MY91</accession>
<dbReference type="Pfam" id="PF03073">
    <property type="entry name" value="TspO_MBR"/>
    <property type="match status" value="1"/>
</dbReference>
<proteinExistence type="inferred from homology"/>
<gene>
    <name evidence="7" type="ORF">AHIS1636_34040</name>
</gene>
<dbReference type="InterPro" id="IPR004307">
    <property type="entry name" value="TspO_MBR"/>
</dbReference>
<organism evidence="7 8">
    <name type="scientific">Arthrobacter mangrovi</name>
    <dbReference type="NCBI Taxonomy" id="2966350"/>
    <lineage>
        <taxon>Bacteria</taxon>
        <taxon>Bacillati</taxon>
        <taxon>Actinomycetota</taxon>
        <taxon>Actinomycetes</taxon>
        <taxon>Micrococcales</taxon>
        <taxon>Micrococcaceae</taxon>
        <taxon>Arthrobacter</taxon>
    </lineage>
</organism>
<evidence type="ECO:0000313" key="8">
    <source>
        <dbReference type="Proteomes" id="UP001209654"/>
    </source>
</evidence>
<evidence type="ECO:0000256" key="1">
    <source>
        <dbReference type="ARBA" id="ARBA00004141"/>
    </source>
</evidence>
<dbReference type="PIRSF" id="PIRSF005859">
    <property type="entry name" value="PBR"/>
    <property type="match status" value="1"/>
</dbReference>
<evidence type="ECO:0000256" key="3">
    <source>
        <dbReference type="ARBA" id="ARBA00022692"/>
    </source>
</evidence>
<dbReference type="Gene3D" id="1.20.1260.100">
    <property type="entry name" value="TspO/MBR protein"/>
    <property type="match status" value="1"/>
</dbReference>
<dbReference type="PANTHER" id="PTHR10057">
    <property type="entry name" value="PERIPHERAL-TYPE BENZODIAZEPINE RECEPTOR"/>
    <property type="match status" value="1"/>
</dbReference>
<evidence type="ECO:0000256" key="4">
    <source>
        <dbReference type="ARBA" id="ARBA00022989"/>
    </source>
</evidence>
<dbReference type="Proteomes" id="UP001209654">
    <property type="component" value="Unassembled WGS sequence"/>
</dbReference>
<protein>
    <submittedName>
        <fullName evidence="7">Tryptophan-rich sensory protein</fullName>
    </submittedName>
</protein>
<dbReference type="InterPro" id="IPR038330">
    <property type="entry name" value="TspO/MBR-related_sf"/>
</dbReference>
<keyword evidence="5 6" id="KW-0472">Membrane</keyword>
<sequence length="160" mass="17138">MRASTLAKTAAGVAATAVSGSVATDPSSAWYRSLRKPPFQPPSAVFPVVWTALYADIALSGAAALDGLEERVQEAERRRYLRAFTANLALNAAWSWLFWRSRKPWIAAAECALLAASSADLVRRTGRASRAAGTALAPYALWCTFATVLTAAIARRNPRA</sequence>
<name>A0ABQ5MY91_9MICC</name>
<evidence type="ECO:0000256" key="6">
    <source>
        <dbReference type="SAM" id="Phobius"/>
    </source>
</evidence>
<evidence type="ECO:0000256" key="5">
    <source>
        <dbReference type="ARBA" id="ARBA00023136"/>
    </source>
</evidence>
<dbReference type="CDD" id="cd15904">
    <property type="entry name" value="TSPO_MBR"/>
    <property type="match status" value="1"/>
</dbReference>
<reference evidence="7 8" key="1">
    <citation type="journal article" date="2023" name="Int. J. Syst. Evol. Microbiol.">
        <title>Arthrobacter mangrovi sp. nov., an actinobacterium isolated from the rhizosphere of a mangrove.</title>
        <authorList>
            <person name="Hamada M."/>
            <person name="Saitou S."/>
            <person name="Enomoto N."/>
            <person name="Nanri K."/>
            <person name="Hidaka K."/>
            <person name="Miura T."/>
            <person name="Tamura T."/>
        </authorList>
    </citation>
    <scope>NUCLEOTIDE SEQUENCE [LARGE SCALE GENOMIC DNA]</scope>
    <source>
        <strain evidence="7 8">NBRC 112813</strain>
    </source>
</reference>
<dbReference type="RefSeq" id="WP_264797052.1">
    <property type="nucleotide sequence ID" value="NZ_BRVS01000026.1"/>
</dbReference>
<keyword evidence="3 6" id="KW-0812">Transmembrane</keyword>
<comment type="subcellular location">
    <subcellularLocation>
        <location evidence="1">Membrane</location>
        <topology evidence="1">Multi-pass membrane protein</topology>
    </subcellularLocation>
</comment>
<evidence type="ECO:0000256" key="2">
    <source>
        <dbReference type="ARBA" id="ARBA00007524"/>
    </source>
</evidence>
<comment type="caution">
    <text evidence="7">The sequence shown here is derived from an EMBL/GenBank/DDBJ whole genome shotgun (WGS) entry which is preliminary data.</text>
</comment>
<keyword evidence="4 6" id="KW-1133">Transmembrane helix</keyword>
<dbReference type="PANTHER" id="PTHR10057:SF0">
    <property type="entry name" value="TRANSLOCATOR PROTEIN"/>
    <property type="match status" value="1"/>
</dbReference>
<dbReference type="EMBL" id="BRVS01000026">
    <property type="protein sequence ID" value="GLB68961.1"/>
    <property type="molecule type" value="Genomic_DNA"/>
</dbReference>
<evidence type="ECO:0000313" key="7">
    <source>
        <dbReference type="EMBL" id="GLB68961.1"/>
    </source>
</evidence>
<comment type="similarity">
    <text evidence="2">Belongs to the TspO/BZRP family.</text>
</comment>